<accession>A0A914YJC1</accession>
<dbReference type="WBParaSite" id="PSU_v2.g20434.t1">
    <property type="protein sequence ID" value="PSU_v2.g20434.t1"/>
    <property type="gene ID" value="PSU_v2.g20434"/>
</dbReference>
<sequence>MEEQKALYKTWGHERKEFVRLQAERVNLKLKIEEIKAEIQKMHEDKEKLFFFENRVNWEDRAAEKDKLFEEFNLDKKDESITEGEYAKTMFEKAFKPLQQVTPS</sequence>
<dbReference type="AlphaFoldDB" id="A0A914YJC1"/>
<proteinExistence type="predicted"/>
<keyword evidence="2" id="KW-1185">Reference proteome</keyword>
<evidence type="ECO:0000313" key="3">
    <source>
        <dbReference type="WBParaSite" id="PSU_v2.g20434.t1"/>
    </source>
</evidence>
<evidence type="ECO:0000313" key="2">
    <source>
        <dbReference type="Proteomes" id="UP000887577"/>
    </source>
</evidence>
<name>A0A914YJC1_9BILA</name>
<dbReference type="Proteomes" id="UP000887577">
    <property type="component" value="Unplaced"/>
</dbReference>
<keyword evidence="1" id="KW-0175">Coiled coil</keyword>
<protein>
    <submittedName>
        <fullName evidence="3">Uncharacterized protein</fullName>
    </submittedName>
</protein>
<feature type="coiled-coil region" evidence="1">
    <location>
        <begin position="18"/>
        <end position="45"/>
    </location>
</feature>
<evidence type="ECO:0000256" key="1">
    <source>
        <dbReference type="SAM" id="Coils"/>
    </source>
</evidence>
<reference evidence="3" key="1">
    <citation type="submission" date="2022-11" db="UniProtKB">
        <authorList>
            <consortium name="WormBaseParasite"/>
        </authorList>
    </citation>
    <scope>IDENTIFICATION</scope>
</reference>
<organism evidence="2 3">
    <name type="scientific">Panagrolaimus superbus</name>
    <dbReference type="NCBI Taxonomy" id="310955"/>
    <lineage>
        <taxon>Eukaryota</taxon>
        <taxon>Metazoa</taxon>
        <taxon>Ecdysozoa</taxon>
        <taxon>Nematoda</taxon>
        <taxon>Chromadorea</taxon>
        <taxon>Rhabditida</taxon>
        <taxon>Tylenchina</taxon>
        <taxon>Panagrolaimomorpha</taxon>
        <taxon>Panagrolaimoidea</taxon>
        <taxon>Panagrolaimidae</taxon>
        <taxon>Panagrolaimus</taxon>
    </lineage>
</organism>